<dbReference type="GO" id="GO:0000976">
    <property type="term" value="F:transcription cis-regulatory region binding"/>
    <property type="evidence" value="ECO:0007669"/>
    <property type="project" value="TreeGrafter"/>
</dbReference>
<evidence type="ECO:0000256" key="3">
    <source>
        <dbReference type="ARBA" id="ARBA00022737"/>
    </source>
</evidence>
<proteinExistence type="inferred from homology"/>
<organism evidence="9">
    <name type="scientific">uncultured Solirubrobacteraceae bacterium</name>
    <dbReference type="NCBI Taxonomy" id="1162706"/>
    <lineage>
        <taxon>Bacteria</taxon>
        <taxon>Bacillati</taxon>
        <taxon>Actinomycetota</taxon>
        <taxon>Thermoleophilia</taxon>
        <taxon>Solirubrobacterales</taxon>
        <taxon>Solirubrobacteraceae</taxon>
        <taxon>environmental samples</taxon>
    </lineage>
</organism>
<name>A0A6J4S530_9ACTN</name>
<accession>A0A6J4S530</accession>
<protein>
    <recommendedName>
        <fullName evidence="1 7">Transcriptional regulator MraZ</fullName>
    </recommendedName>
</protein>
<dbReference type="InterPro" id="IPR037914">
    <property type="entry name" value="SpoVT-AbrB_sf"/>
</dbReference>
<evidence type="ECO:0000256" key="5">
    <source>
        <dbReference type="ARBA" id="ARBA00023125"/>
    </source>
</evidence>
<dbReference type="PANTHER" id="PTHR34701:SF1">
    <property type="entry name" value="TRANSCRIPTIONAL REGULATOR MRAZ"/>
    <property type="match status" value="1"/>
</dbReference>
<gene>
    <name evidence="7" type="primary">mraZ</name>
    <name evidence="9" type="ORF">AVDCRST_MAG30-1064</name>
</gene>
<dbReference type="CDD" id="cd16321">
    <property type="entry name" value="MraZ_C"/>
    <property type="match status" value="1"/>
</dbReference>
<dbReference type="GO" id="GO:0003700">
    <property type="term" value="F:DNA-binding transcription factor activity"/>
    <property type="evidence" value="ECO:0007669"/>
    <property type="project" value="UniProtKB-UniRule"/>
</dbReference>
<comment type="subcellular location">
    <subcellularLocation>
        <location evidence="7">Cytoplasm</location>
        <location evidence="7">Nucleoid</location>
    </subcellularLocation>
</comment>
<dbReference type="InterPro" id="IPR020603">
    <property type="entry name" value="MraZ_dom"/>
</dbReference>
<dbReference type="InterPro" id="IPR035642">
    <property type="entry name" value="MraZ_N"/>
</dbReference>
<evidence type="ECO:0000256" key="6">
    <source>
        <dbReference type="ARBA" id="ARBA00023163"/>
    </source>
</evidence>
<dbReference type="GO" id="GO:0005737">
    <property type="term" value="C:cytoplasm"/>
    <property type="evidence" value="ECO:0007669"/>
    <property type="project" value="UniProtKB-UniRule"/>
</dbReference>
<keyword evidence="2 7" id="KW-0963">Cytoplasm</keyword>
<evidence type="ECO:0000256" key="2">
    <source>
        <dbReference type="ARBA" id="ARBA00022490"/>
    </source>
</evidence>
<dbReference type="GO" id="GO:2000143">
    <property type="term" value="P:negative regulation of DNA-templated transcription initiation"/>
    <property type="evidence" value="ECO:0007669"/>
    <property type="project" value="TreeGrafter"/>
</dbReference>
<dbReference type="InterPro" id="IPR038619">
    <property type="entry name" value="MraZ_sf"/>
</dbReference>
<evidence type="ECO:0000256" key="1">
    <source>
        <dbReference type="ARBA" id="ARBA00013860"/>
    </source>
</evidence>
<dbReference type="HAMAP" id="MF_01008">
    <property type="entry name" value="MraZ"/>
    <property type="match status" value="1"/>
</dbReference>
<dbReference type="CDD" id="cd16320">
    <property type="entry name" value="MraZ_N"/>
    <property type="match status" value="1"/>
</dbReference>
<feature type="domain" description="SpoVT-AbrB" evidence="8">
    <location>
        <begin position="78"/>
        <end position="122"/>
    </location>
</feature>
<dbReference type="EMBL" id="CADCVS010000171">
    <property type="protein sequence ID" value="CAA9485518.1"/>
    <property type="molecule type" value="Genomic_DNA"/>
</dbReference>
<sequence length="145" mass="15928">MAFHGTFEHSLDAKNRLTVPSKFRSALAGKVFLVRGADPCISVYPESVYTAIAEEALARLNPLSPQAKQLRRFFYSMADDLELDGAGRITLNAIQLEHAQMKGREAVIAGAGESLEIWARDAWERYEADLTTQAPDLTAALVHPA</sequence>
<evidence type="ECO:0000256" key="7">
    <source>
        <dbReference type="HAMAP-Rule" id="MF_01008"/>
    </source>
</evidence>
<keyword evidence="4 7" id="KW-0805">Transcription regulation</keyword>
<feature type="domain" description="SpoVT-AbrB" evidence="8">
    <location>
        <begin position="6"/>
        <end position="48"/>
    </location>
</feature>
<comment type="similarity">
    <text evidence="7">Belongs to the MraZ family.</text>
</comment>
<keyword evidence="6 7" id="KW-0804">Transcription</keyword>
<evidence type="ECO:0000256" key="4">
    <source>
        <dbReference type="ARBA" id="ARBA00023015"/>
    </source>
</evidence>
<reference evidence="9" key="1">
    <citation type="submission" date="2020-02" db="EMBL/GenBank/DDBJ databases">
        <authorList>
            <person name="Meier V. D."/>
        </authorList>
    </citation>
    <scope>NUCLEOTIDE SEQUENCE</scope>
    <source>
        <strain evidence="9">AVDCRST_MAG30</strain>
    </source>
</reference>
<keyword evidence="5 7" id="KW-0238">DNA-binding</keyword>
<dbReference type="InterPro" id="IPR003444">
    <property type="entry name" value="MraZ"/>
</dbReference>
<dbReference type="AlphaFoldDB" id="A0A6J4S530"/>
<dbReference type="InterPro" id="IPR035644">
    <property type="entry name" value="MraZ_C"/>
</dbReference>
<dbReference type="InterPro" id="IPR007159">
    <property type="entry name" value="SpoVT-AbrB_dom"/>
</dbReference>
<evidence type="ECO:0000313" key="9">
    <source>
        <dbReference type="EMBL" id="CAA9485518.1"/>
    </source>
</evidence>
<dbReference type="PANTHER" id="PTHR34701">
    <property type="entry name" value="TRANSCRIPTIONAL REGULATOR MRAZ"/>
    <property type="match status" value="1"/>
</dbReference>
<dbReference type="PROSITE" id="PS51740">
    <property type="entry name" value="SPOVT_ABRB"/>
    <property type="match status" value="2"/>
</dbReference>
<evidence type="ECO:0000259" key="8">
    <source>
        <dbReference type="PROSITE" id="PS51740"/>
    </source>
</evidence>
<dbReference type="Gene3D" id="3.40.1550.20">
    <property type="entry name" value="Transcriptional regulator MraZ domain"/>
    <property type="match status" value="1"/>
</dbReference>
<keyword evidence="3" id="KW-0677">Repeat</keyword>
<comment type="subunit">
    <text evidence="7">Forms oligomers.</text>
</comment>
<dbReference type="Pfam" id="PF02381">
    <property type="entry name" value="MraZ"/>
    <property type="match status" value="2"/>
</dbReference>
<dbReference type="GO" id="GO:0009295">
    <property type="term" value="C:nucleoid"/>
    <property type="evidence" value="ECO:0007669"/>
    <property type="project" value="UniProtKB-SubCell"/>
</dbReference>
<dbReference type="SUPFAM" id="SSF89447">
    <property type="entry name" value="AbrB/MazE/MraZ-like"/>
    <property type="match status" value="1"/>
</dbReference>